<accession>A0A0C3NS17</accession>
<reference evidence="1 2" key="1">
    <citation type="submission" date="2014-04" db="EMBL/GenBank/DDBJ databases">
        <authorList>
            <consortium name="DOE Joint Genome Institute"/>
            <person name="Kuo A."/>
            <person name="Kohler A."/>
            <person name="Costa M.D."/>
            <person name="Nagy L.G."/>
            <person name="Floudas D."/>
            <person name="Copeland A."/>
            <person name="Barry K.W."/>
            <person name="Cichocki N."/>
            <person name="Veneault-Fourrey C."/>
            <person name="LaButti K."/>
            <person name="Lindquist E.A."/>
            <person name="Lipzen A."/>
            <person name="Lundell T."/>
            <person name="Morin E."/>
            <person name="Murat C."/>
            <person name="Sun H."/>
            <person name="Tunlid A."/>
            <person name="Henrissat B."/>
            <person name="Grigoriev I.V."/>
            <person name="Hibbett D.S."/>
            <person name="Martin F."/>
            <person name="Nordberg H.P."/>
            <person name="Cantor M.N."/>
            <person name="Hua S.X."/>
        </authorList>
    </citation>
    <scope>NUCLEOTIDE SEQUENCE [LARGE SCALE GENOMIC DNA]</scope>
    <source>
        <strain evidence="1 2">Marx 270</strain>
    </source>
</reference>
<proteinExistence type="predicted"/>
<dbReference type="HOGENOM" id="CLU_2794973_0_0_1"/>
<keyword evidence="2" id="KW-1185">Reference proteome</keyword>
<name>A0A0C3NS17_PISTI</name>
<evidence type="ECO:0000313" key="1">
    <source>
        <dbReference type="EMBL" id="KIO03650.1"/>
    </source>
</evidence>
<reference evidence="2" key="2">
    <citation type="submission" date="2015-01" db="EMBL/GenBank/DDBJ databases">
        <title>Evolutionary Origins and Diversification of the Mycorrhizal Mutualists.</title>
        <authorList>
            <consortium name="DOE Joint Genome Institute"/>
            <consortium name="Mycorrhizal Genomics Consortium"/>
            <person name="Kohler A."/>
            <person name="Kuo A."/>
            <person name="Nagy L.G."/>
            <person name="Floudas D."/>
            <person name="Copeland A."/>
            <person name="Barry K.W."/>
            <person name="Cichocki N."/>
            <person name="Veneault-Fourrey C."/>
            <person name="LaButti K."/>
            <person name="Lindquist E.A."/>
            <person name="Lipzen A."/>
            <person name="Lundell T."/>
            <person name="Morin E."/>
            <person name="Murat C."/>
            <person name="Riley R."/>
            <person name="Ohm R."/>
            <person name="Sun H."/>
            <person name="Tunlid A."/>
            <person name="Henrissat B."/>
            <person name="Grigoriev I.V."/>
            <person name="Hibbett D.S."/>
            <person name="Martin F."/>
        </authorList>
    </citation>
    <scope>NUCLEOTIDE SEQUENCE [LARGE SCALE GENOMIC DNA]</scope>
    <source>
        <strain evidence="2">Marx 270</strain>
    </source>
</reference>
<gene>
    <name evidence="1" type="ORF">M404DRAFT_1001133</name>
</gene>
<dbReference type="AlphaFoldDB" id="A0A0C3NS17"/>
<dbReference type="EMBL" id="KN831975">
    <property type="protein sequence ID" value="KIO03650.1"/>
    <property type="molecule type" value="Genomic_DNA"/>
</dbReference>
<evidence type="ECO:0000313" key="2">
    <source>
        <dbReference type="Proteomes" id="UP000054217"/>
    </source>
</evidence>
<dbReference type="Proteomes" id="UP000054217">
    <property type="component" value="Unassembled WGS sequence"/>
</dbReference>
<organism evidence="1 2">
    <name type="scientific">Pisolithus tinctorius Marx 270</name>
    <dbReference type="NCBI Taxonomy" id="870435"/>
    <lineage>
        <taxon>Eukaryota</taxon>
        <taxon>Fungi</taxon>
        <taxon>Dikarya</taxon>
        <taxon>Basidiomycota</taxon>
        <taxon>Agaricomycotina</taxon>
        <taxon>Agaricomycetes</taxon>
        <taxon>Agaricomycetidae</taxon>
        <taxon>Boletales</taxon>
        <taxon>Sclerodermatineae</taxon>
        <taxon>Pisolithaceae</taxon>
        <taxon>Pisolithus</taxon>
    </lineage>
</organism>
<sequence length="68" mass="7542">MEPQYCDRLERAPIDCLQHAKTAHPFTVLQASHEGGILALFKSALHYGMPGALLQVPGIWDGLCMQQH</sequence>
<protein>
    <submittedName>
        <fullName evidence="1">Uncharacterized protein</fullName>
    </submittedName>
</protein>
<dbReference type="InParanoid" id="A0A0C3NS17"/>